<evidence type="ECO:0000313" key="3">
    <source>
        <dbReference type="Proteomes" id="UP000619761"/>
    </source>
</evidence>
<protein>
    <recommendedName>
        <fullName evidence="1">N-acetyltransferase domain-containing protein</fullName>
    </recommendedName>
</protein>
<dbReference type="InterPro" id="IPR016181">
    <property type="entry name" value="Acyl_CoA_acyltransferase"/>
</dbReference>
<dbReference type="EMBL" id="BMYZ01000001">
    <property type="protein sequence ID" value="GGY61780.1"/>
    <property type="molecule type" value="Genomic_DNA"/>
</dbReference>
<evidence type="ECO:0000313" key="2">
    <source>
        <dbReference type="EMBL" id="GGY61780.1"/>
    </source>
</evidence>
<organism evidence="2 3">
    <name type="scientific">Cellvibrio zantedeschiae</name>
    <dbReference type="NCBI Taxonomy" id="1237077"/>
    <lineage>
        <taxon>Bacteria</taxon>
        <taxon>Pseudomonadati</taxon>
        <taxon>Pseudomonadota</taxon>
        <taxon>Gammaproteobacteria</taxon>
        <taxon>Cellvibrionales</taxon>
        <taxon>Cellvibrionaceae</taxon>
        <taxon>Cellvibrio</taxon>
    </lineage>
</organism>
<sequence length="180" mass="20475">MVDTVIKKPEIKVQLLQHAPEHFAQVAAWHHQECERQGLQSSLSIRQQRLLLHVQHSALPKTIIALEGEELVGCVSLVNYTYRTDSSVLIPPNSATVWLSNLYVMTEKRRQGFGNLLIEAAKKYSQEFGANELWLSAAEFTDYYQKRAWEVVRKTRLGGRQVNVMRIALAEQANDFAVNG</sequence>
<dbReference type="InterPro" id="IPR039840">
    <property type="entry name" value="NAA80"/>
</dbReference>
<dbReference type="CDD" id="cd04301">
    <property type="entry name" value="NAT_SF"/>
    <property type="match status" value="1"/>
</dbReference>
<dbReference type="Proteomes" id="UP000619761">
    <property type="component" value="Unassembled WGS sequence"/>
</dbReference>
<keyword evidence="3" id="KW-1185">Reference proteome</keyword>
<comment type="caution">
    <text evidence="2">The sequence shown here is derived from an EMBL/GenBank/DDBJ whole genome shotgun (WGS) entry which is preliminary data.</text>
</comment>
<dbReference type="InterPro" id="IPR000182">
    <property type="entry name" value="GNAT_dom"/>
</dbReference>
<dbReference type="Pfam" id="PF00583">
    <property type="entry name" value="Acetyltransf_1"/>
    <property type="match status" value="1"/>
</dbReference>
<feature type="domain" description="N-acetyltransferase" evidence="1">
    <location>
        <begin position="13"/>
        <end position="170"/>
    </location>
</feature>
<name>A0ABQ3ARL9_9GAMM</name>
<dbReference type="SUPFAM" id="SSF55729">
    <property type="entry name" value="Acyl-CoA N-acyltransferases (Nat)"/>
    <property type="match status" value="1"/>
</dbReference>
<evidence type="ECO:0000259" key="1">
    <source>
        <dbReference type="PROSITE" id="PS51186"/>
    </source>
</evidence>
<dbReference type="RefSeq" id="WP_189415130.1">
    <property type="nucleotide sequence ID" value="NZ_BMYZ01000001.1"/>
</dbReference>
<accession>A0ABQ3ARL9</accession>
<dbReference type="PANTHER" id="PTHR13538">
    <property type="entry name" value="N-ACETYLTRANSFERASE 6"/>
    <property type="match status" value="1"/>
</dbReference>
<dbReference type="Gene3D" id="3.40.630.30">
    <property type="match status" value="1"/>
</dbReference>
<reference evidence="3" key="1">
    <citation type="journal article" date="2019" name="Int. J. Syst. Evol. Microbiol.">
        <title>The Global Catalogue of Microorganisms (GCM) 10K type strain sequencing project: providing services to taxonomists for standard genome sequencing and annotation.</title>
        <authorList>
            <consortium name="The Broad Institute Genomics Platform"/>
            <consortium name="The Broad Institute Genome Sequencing Center for Infectious Disease"/>
            <person name="Wu L."/>
            <person name="Ma J."/>
        </authorList>
    </citation>
    <scope>NUCLEOTIDE SEQUENCE [LARGE SCALE GENOMIC DNA]</scope>
    <source>
        <strain evidence="3">KCTC 32239</strain>
    </source>
</reference>
<dbReference type="PROSITE" id="PS51186">
    <property type="entry name" value="GNAT"/>
    <property type="match status" value="1"/>
</dbReference>
<proteinExistence type="predicted"/>
<gene>
    <name evidence="2" type="ORF">GCM10011613_01520</name>
</gene>
<dbReference type="PANTHER" id="PTHR13538:SF4">
    <property type="entry name" value="N-ALPHA-ACETYLTRANSFERASE 80"/>
    <property type="match status" value="1"/>
</dbReference>